<comment type="caution">
    <text evidence="1">The sequence shown here is derived from an EMBL/GenBank/DDBJ whole genome shotgun (WGS) entry which is preliminary data.</text>
</comment>
<evidence type="ECO:0000313" key="2">
    <source>
        <dbReference type="Proteomes" id="UP000199135"/>
    </source>
</evidence>
<protein>
    <recommendedName>
        <fullName evidence="3">Type 4 fimbrial biogenesis protein PilX N-terminal domain-containing protein</fullName>
    </recommendedName>
</protein>
<evidence type="ECO:0008006" key="3">
    <source>
        <dbReference type="Google" id="ProtNLM"/>
    </source>
</evidence>
<reference evidence="1 2" key="1">
    <citation type="submission" date="2016-10" db="EMBL/GenBank/DDBJ databases">
        <authorList>
            <person name="Varghese N."/>
            <person name="Submissions S."/>
        </authorList>
    </citation>
    <scope>NUCLEOTIDE SEQUENCE [LARGE SCALE GENOMIC DNA]</scope>
    <source>
        <strain evidence="1 2">WCP15</strain>
    </source>
</reference>
<accession>A0A1H6IG63</accession>
<name>A0A1H6IG63_9ACTN</name>
<proteinExistence type="predicted"/>
<gene>
    <name evidence="1" type="ORF">SAMN05216447_103124</name>
</gene>
<organism evidence="1 2">
    <name type="scientific">Parafannyhessea umbonata</name>
    <dbReference type="NCBI Taxonomy" id="604330"/>
    <lineage>
        <taxon>Bacteria</taxon>
        <taxon>Bacillati</taxon>
        <taxon>Actinomycetota</taxon>
        <taxon>Coriobacteriia</taxon>
        <taxon>Coriobacteriales</taxon>
        <taxon>Atopobiaceae</taxon>
        <taxon>Parafannyhessea</taxon>
    </lineage>
</organism>
<dbReference type="Proteomes" id="UP000199135">
    <property type="component" value="Unassembled WGS sequence"/>
</dbReference>
<keyword evidence="2" id="KW-1185">Reference proteome</keyword>
<dbReference type="RefSeq" id="WP_078687292.1">
    <property type="nucleotide sequence ID" value="NZ_FNWT01000003.1"/>
</dbReference>
<dbReference type="EMBL" id="FNWT01000003">
    <property type="protein sequence ID" value="SEH48346.1"/>
    <property type="molecule type" value="Genomic_DNA"/>
</dbReference>
<sequence>MSRYSKAGGNMRIGLLTILTLVIIIVLAVLAVLAVSTSNAMSSLANRQATMAAEGYEAEATGQTLLSKIDGIVSGSKDQNSAIDAVSSQLTSLTGECSTDDASVSASIDGTAVTATITTKHGHTLKIKIGVNGDRSYTIEQWELSTVTESDTSDYSLWGGDASNKD</sequence>
<evidence type="ECO:0000313" key="1">
    <source>
        <dbReference type="EMBL" id="SEH48346.1"/>
    </source>
</evidence>